<dbReference type="GO" id="GO:0004806">
    <property type="term" value="F:triacylglycerol lipase activity"/>
    <property type="evidence" value="ECO:0007669"/>
    <property type="project" value="TreeGrafter"/>
</dbReference>
<dbReference type="RefSeq" id="WP_078974677.1">
    <property type="nucleotide sequence ID" value="NZ_MWQN01000001.1"/>
</dbReference>
<evidence type="ECO:0000256" key="1">
    <source>
        <dbReference type="ARBA" id="ARBA00010515"/>
    </source>
</evidence>
<organism evidence="5 6">
    <name type="scientific">Embleya scabrispora</name>
    <dbReference type="NCBI Taxonomy" id="159449"/>
    <lineage>
        <taxon>Bacteria</taxon>
        <taxon>Bacillati</taxon>
        <taxon>Actinomycetota</taxon>
        <taxon>Actinomycetes</taxon>
        <taxon>Kitasatosporales</taxon>
        <taxon>Streptomycetaceae</taxon>
        <taxon>Embleya</taxon>
    </lineage>
</organism>
<dbReference type="InterPro" id="IPR050300">
    <property type="entry name" value="GDXG_lipolytic_enzyme"/>
</dbReference>
<gene>
    <name evidence="5" type="ORF">B4N89_05180</name>
</gene>
<dbReference type="SUPFAM" id="SSF53474">
    <property type="entry name" value="alpha/beta-Hydrolases"/>
    <property type="match status" value="1"/>
</dbReference>
<comment type="similarity">
    <text evidence="1">Belongs to the 'GDXG' lipolytic enzyme family.</text>
</comment>
<dbReference type="Proteomes" id="UP000190037">
    <property type="component" value="Unassembled WGS sequence"/>
</dbReference>
<dbReference type="PANTHER" id="PTHR48081:SF30">
    <property type="entry name" value="ACETYL-HYDROLASE LIPR-RELATED"/>
    <property type="match status" value="1"/>
</dbReference>
<dbReference type="InterPro" id="IPR029058">
    <property type="entry name" value="AB_hydrolase_fold"/>
</dbReference>
<comment type="caution">
    <text evidence="5">The sequence shown here is derived from an EMBL/GenBank/DDBJ whole genome shotgun (WGS) entry which is preliminary data.</text>
</comment>
<protein>
    <recommendedName>
        <fullName evidence="4">Alpha/beta hydrolase fold-3 domain-containing protein</fullName>
    </recommendedName>
</protein>
<dbReference type="InterPro" id="IPR033140">
    <property type="entry name" value="Lipase_GDXG_put_SER_AS"/>
</dbReference>
<dbReference type="Gene3D" id="3.40.50.1820">
    <property type="entry name" value="alpha/beta hydrolase"/>
    <property type="match status" value="1"/>
</dbReference>
<keyword evidence="2" id="KW-0378">Hydrolase</keyword>
<dbReference type="EMBL" id="MWQN01000001">
    <property type="protein sequence ID" value="OPC80418.1"/>
    <property type="molecule type" value="Genomic_DNA"/>
</dbReference>
<proteinExistence type="inferred from homology"/>
<evidence type="ECO:0000256" key="2">
    <source>
        <dbReference type="ARBA" id="ARBA00022801"/>
    </source>
</evidence>
<sequence length="306" mass="32547">MTAERTATGVPAMSERDTSELEALLAVLTERDWPEDIDEARVHYDTWGTPIAADVEVTVRAGGYVLTPPNAEGTRTGLYLHGGGYVYGSLRSHGGMVAELARATRCRMFFVDYRRAPEHPYPAALDDAVAAYRELLADGVAPSDVVFAGDSAGGGLTLATLLKARDLGLPLPAAAACVSPWTDLTASGETYRTLAAEDPLVSADVVALVTGSYLAGAAPTTPYASPLYADPSGLPPILVQVGSREILLSDAERFVAALERTGSTGVLEVWPGMVHVWHLHYTRLAKAREAIDRLGDWLRSRSGAGR</sequence>
<reference evidence="5 6" key="1">
    <citation type="submission" date="2017-03" db="EMBL/GenBank/DDBJ databases">
        <title>Draft genome sequence of Streptomyces scabrisporus NF3, endophyte isolated from Amphipterygium adstringens.</title>
        <authorList>
            <person name="Vazquez M."/>
            <person name="Ceapa C.D."/>
            <person name="Rodriguez Luna D."/>
            <person name="Sanchez Esquivel S."/>
        </authorList>
    </citation>
    <scope>NUCLEOTIDE SEQUENCE [LARGE SCALE GENOMIC DNA]</scope>
    <source>
        <strain evidence="5 6">NF3</strain>
    </source>
</reference>
<feature type="active site" evidence="3">
    <location>
        <position position="151"/>
    </location>
</feature>
<name>A0A1T3NUE2_9ACTN</name>
<dbReference type="OrthoDB" id="128186at2"/>
<evidence type="ECO:0000256" key="3">
    <source>
        <dbReference type="PROSITE-ProRule" id="PRU10038"/>
    </source>
</evidence>
<accession>A0A1T3NUE2</accession>
<dbReference type="STRING" id="159449.B4N89_05180"/>
<evidence type="ECO:0000313" key="5">
    <source>
        <dbReference type="EMBL" id="OPC80418.1"/>
    </source>
</evidence>
<evidence type="ECO:0000259" key="4">
    <source>
        <dbReference type="Pfam" id="PF07859"/>
    </source>
</evidence>
<feature type="domain" description="Alpha/beta hydrolase fold-3" evidence="4">
    <location>
        <begin position="78"/>
        <end position="278"/>
    </location>
</feature>
<dbReference type="PROSITE" id="PS01174">
    <property type="entry name" value="LIPASE_GDXG_SER"/>
    <property type="match status" value="1"/>
</dbReference>
<dbReference type="Pfam" id="PF07859">
    <property type="entry name" value="Abhydrolase_3"/>
    <property type="match status" value="1"/>
</dbReference>
<dbReference type="InterPro" id="IPR013094">
    <property type="entry name" value="AB_hydrolase_3"/>
</dbReference>
<keyword evidence="6" id="KW-1185">Reference proteome</keyword>
<dbReference type="AlphaFoldDB" id="A0A1T3NUE2"/>
<dbReference type="PANTHER" id="PTHR48081">
    <property type="entry name" value="AB HYDROLASE SUPERFAMILY PROTEIN C4A8.06C"/>
    <property type="match status" value="1"/>
</dbReference>
<evidence type="ECO:0000313" key="6">
    <source>
        <dbReference type="Proteomes" id="UP000190037"/>
    </source>
</evidence>